<feature type="transmembrane region" description="Helical" evidence="1">
    <location>
        <begin position="183"/>
        <end position="203"/>
    </location>
</feature>
<accession>A0ABS4Q1X7</accession>
<gene>
    <name evidence="2" type="ORF">JOM49_007206</name>
</gene>
<reference evidence="2 3" key="1">
    <citation type="submission" date="2021-03" db="EMBL/GenBank/DDBJ databases">
        <title>Sequencing the genomes of 1000 actinobacteria strains.</title>
        <authorList>
            <person name="Klenk H.-P."/>
        </authorList>
    </citation>
    <scope>NUCLEOTIDE SEQUENCE [LARGE SCALE GENOMIC DNA]</scope>
    <source>
        <strain evidence="2 3">DSM 45510</strain>
    </source>
</reference>
<organism evidence="2 3">
    <name type="scientific">Amycolatopsis magusensis</name>
    <dbReference type="NCBI Taxonomy" id="882444"/>
    <lineage>
        <taxon>Bacteria</taxon>
        <taxon>Bacillati</taxon>
        <taxon>Actinomycetota</taxon>
        <taxon>Actinomycetes</taxon>
        <taxon>Pseudonocardiales</taxon>
        <taxon>Pseudonocardiaceae</taxon>
        <taxon>Amycolatopsis</taxon>
    </lineage>
</organism>
<feature type="transmembrane region" description="Helical" evidence="1">
    <location>
        <begin position="99"/>
        <end position="118"/>
    </location>
</feature>
<sequence length="227" mass="24447">MTARERVQAIVVAVVLIAGVTYLSLDFGVLPLFIVGIPGLLAYLLWYTTGLRHPLEPAVILPVFLLTAAGFTVHAIEEYLGRYGPAVGRLFGFAWTDQAFVVIILCLVAALSLVAFGLHRQVPVAGFVATLFLATRVAELALFVFPLVRPAIAPDVAEPVTTAVGGTRVADMPNHFVDVAGTYYFPGMLTVALPVLPAAYALYRIWITRPSLLRSTLGMSRSAPLVR</sequence>
<comment type="caution">
    <text evidence="2">The sequence shown here is derived from an EMBL/GenBank/DDBJ whole genome shotgun (WGS) entry which is preliminary data.</text>
</comment>
<keyword evidence="1" id="KW-0472">Membrane</keyword>
<evidence type="ECO:0000256" key="1">
    <source>
        <dbReference type="SAM" id="Phobius"/>
    </source>
</evidence>
<dbReference type="Proteomes" id="UP000741013">
    <property type="component" value="Unassembled WGS sequence"/>
</dbReference>
<evidence type="ECO:0000313" key="3">
    <source>
        <dbReference type="Proteomes" id="UP000741013"/>
    </source>
</evidence>
<feature type="transmembrane region" description="Helical" evidence="1">
    <location>
        <begin position="58"/>
        <end position="76"/>
    </location>
</feature>
<keyword evidence="3" id="KW-1185">Reference proteome</keyword>
<feature type="transmembrane region" description="Helical" evidence="1">
    <location>
        <begin position="125"/>
        <end position="148"/>
    </location>
</feature>
<proteinExistence type="predicted"/>
<name>A0ABS4Q1X7_9PSEU</name>
<feature type="transmembrane region" description="Helical" evidence="1">
    <location>
        <begin position="7"/>
        <end position="23"/>
    </location>
</feature>
<dbReference type="EMBL" id="JAGGMS010000001">
    <property type="protein sequence ID" value="MBP2185680.1"/>
    <property type="molecule type" value="Genomic_DNA"/>
</dbReference>
<dbReference type="RefSeq" id="WP_209668534.1">
    <property type="nucleotide sequence ID" value="NZ_JAGGMS010000001.1"/>
</dbReference>
<keyword evidence="1" id="KW-0812">Transmembrane</keyword>
<protein>
    <submittedName>
        <fullName evidence="2">Uncharacterized protein</fullName>
    </submittedName>
</protein>
<feature type="transmembrane region" description="Helical" evidence="1">
    <location>
        <begin position="29"/>
        <end position="46"/>
    </location>
</feature>
<keyword evidence="1" id="KW-1133">Transmembrane helix</keyword>
<evidence type="ECO:0000313" key="2">
    <source>
        <dbReference type="EMBL" id="MBP2185680.1"/>
    </source>
</evidence>